<gene>
    <name evidence="2" type="ORF">BOX15_Mlig020780g1</name>
</gene>
<evidence type="ECO:0000256" key="1">
    <source>
        <dbReference type="SAM" id="MobiDB-lite"/>
    </source>
</evidence>
<feature type="compositionally biased region" description="Low complexity" evidence="1">
    <location>
        <begin position="491"/>
        <end position="505"/>
    </location>
</feature>
<feature type="compositionally biased region" description="Low complexity" evidence="1">
    <location>
        <begin position="72"/>
        <end position="89"/>
    </location>
</feature>
<keyword evidence="3" id="KW-1185">Reference proteome</keyword>
<feature type="compositionally biased region" description="Low complexity" evidence="1">
    <location>
        <begin position="231"/>
        <end position="240"/>
    </location>
</feature>
<accession>A0A267E4J3</accession>
<proteinExistence type="predicted"/>
<feature type="compositionally biased region" description="Basic and acidic residues" evidence="1">
    <location>
        <begin position="178"/>
        <end position="190"/>
    </location>
</feature>
<sequence>MLTNGNYSDEASGAIGCVGDDCYDALGSDSVSTPSEGSDSEVSEDDNRLKGYSVGGRGHTDYYSDFYRTAKTTASSRAGNRAAARANTRAYDDHVEVATTGRGGSSDDDDDGEPPILQDYCSVTRPELPQLRLLRNQPPFGYSGDPQMSPNFQRNLRDLIDGGGDGNGGSFSAPAALRGEEAKEELKEEENGAAMRTTMDPLLMQQLLQKQHEKQHRGGEQELKNLEQDQEQQSSQQLKQAKQKPLQKGRTVKRRVRKAEVVHAGDLAGNRGELDVDTLLSFINGGTAGPEADQQQCGGEHGAKTQPQPAKKKSSSSAKDRSASSKTNSAAPVPELTAQTSSEKENNINNISSNNNNKNNNINNNREYKDDEAPAAAVVAESKPPPAPPSEPKPVAIFTDFDSLSSCDREILANGMLDSTGPPEPDFEVVLSKKDRRQMRMKPEQQQQQQRPPRKAPMHPNRNRHPHPRQALSHVVNGNALVNGSAGGSLAQSPRSASPAASVQQKQQILINNPDQYAALLHQKAQENALLRRDLDSCSSNYSCLVSFLYSLC</sequence>
<organism evidence="2 3">
    <name type="scientific">Macrostomum lignano</name>
    <dbReference type="NCBI Taxonomy" id="282301"/>
    <lineage>
        <taxon>Eukaryota</taxon>
        <taxon>Metazoa</taxon>
        <taxon>Spiralia</taxon>
        <taxon>Lophotrochozoa</taxon>
        <taxon>Platyhelminthes</taxon>
        <taxon>Rhabditophora</taxon>
        <taxon>Macrostomorpha</taxon>
        <taxon>Macrostomida</taxon>
        <taxon>Macrostomidae</taxon>
        <taxon>Macrostomum</taxon>
    </lineage>
</organism>
<feature type="region of interest" description="Disordered" evidence="1">
    <location>
        <begin position="435"/>
        <end position="469"/>
    </location>
</feature>
<evidence type="ECO:0000313" key="2">
    <source>
        <dbReference type="EMBL" id="PAA56485.1"/>
    </source>
</evidence>
<feature type="region of interest" description="Disordered" evidence="1">
    <location>
        <begin position="26"/>
        <end position="119"/>
    </location>
</feature>
<protein>
    <submittedName>
        <fullName evidence="2">Uncharacterized protein</fullName>
    </submittedName>
</protein>
<feature type="compositionally biased region" description="Low complexity" evidence="1">
    <location>
        <begin position="347"/>
        <end position="365"/>
    </location>
</feature>
<reference evidence="2 3" key="1">
    <citation type="submission" date="2017-06" db="EMBL/GenBank/DDBJ databases">
        <title>A platform for efficient transgenesis in Macrostomum lignano, a flatworm model organism for stem cell research.</title>
        <authorList>
            <person name="Berezikov E."/>
        </authorList>
    </citation>
    <scope>NUCLEOTIDE SEQUENCE [LARGE SCALE GENOMIC DNA]</scope>
    <source>
        <strain evidence="2">DV1</strain>
        <tissue evidence="2">Whole organism</tissue>
    </source>
</reference>
<feature type="region of interest" description="Disordered" evidence="1">
    <location>
        <begin position="483"/>
        <end position="505"/>
    </location>
</feature>
<dbReference type="Proteomes" id="UP000215902">
    <property type="component" value="Unassembled WGS sequence"/>
</dbReference>
<feature type="compositionally biased region" description="Basic residues" evidence="1">
    <location>
        <begin position="452"/>
        <end position="468"/>
    </location>
</feature>
<feature type="region of interest" description="Disordered" evidence="1">
    <location>
        <begin position="135"/>
        <end position="396"/>
    </location>
</feature>
<feature type="compositionally biased region" description="Basic residues" evidence="1">
    <location>
        <begin position="241"/>
        <end position="257"/>
    </location>
</feature>
<dbReference type="AlphaFoldDB" id="A0A267E4J3"/>
<dbReference type="EMBL" id="NIVC01002616">
    <property type="protein sequence ID" value="PAA56485.1"/>
    <property type="molecule type" value="Genomic_DNA"/>
</dbReference>
<evidence type="ECO:0000313" key="3">
    <source>
        <dbReference type="Proteomes" id="UP000215902"/>
    </source>
</evidence>
<comment type="caution">
    <text evidence="2">The sequence shown here is derived from an EMBL/GenBank/DDBJ whole genome shotgun (WGS) entry which is preliminary data.</text>
</comment>
<feature type="compositionally biased region" description="Basic and acidic residues" evidence="1">
    <location>
        <begin position="210"/>
        <end position="227"/>
    </location>
</feature>
<feature type="compositionally biased region" description="Pro residues" evidence="1">
    <location>
        <begin position="383"/>
        <end position="392"/>
    </location>
</feature>
<name>A0A267E4J3_9PLAT</name>